<evidence type="ECO:0000313" key="13">
    <source>
        <dbReference type="Proteomes" id="UP000249739"/>
    </source>
</evidence>
<evidence type="ECO:0000313" key="12">
    <source>
        <dbReference type="EMBL" id="PZP55273.1"/>
    </source>
</evidence>
<comment type="cofactor">
    <cofactor evidence="1">
        <name>Zn(2+)</name>
        <dbReference type="ChEBI" id="CHEBI:29105"/>
    </cofactor>
</comment>
<dbReference type="GO" id="GO:0008237">
    <property type="term" value="F:metallopeptidase activity"/>
    <property type="evidence" value="ECO:0007669"/>
    <property type="project" value="UniProtKB-KW"/>
</dbReference>
<reference evidence="12 13" key="1">
    <citation type="submission" date="2017-08" db="EMBL/GenBank/DDBJ databases">
        <title>Infants hospitalized years apart are colonized by the same room-sourced microbial strains.</title>
        <authorList>
            <person name="Brooks B."/>
            <person name="Olm M.R."/>
            <person name="Firek B.A."/>
            <person name="Baker R."/>
            <person name="Thomas B.C."/>
            <person name="Morowitz M.J."/>
            <person name="Banfield J.F."/>
        </authorList>
    </citation>
    <scope>NUCLEOTIDE SEQUENCE [LARGE SCALE GENOMIC DNA]</scope>
    <source>
        <strain evidence="12">S2_006_000_R2_64</strain>
    </source>
</reference>
<protein>
    <recommendedName>
        <fullName evidence="11">Murein endopeptidase K</fullName>
    </recommendedName>
</protein>
<keyword evidence="7" id="KW-0862">Zinc</keyword>
<keyword evidence="3" id="KW-0645">Protease</keyword>
<evidence type="ECO:0000256" key="6">
    <source>
        <dbReference type="ARBA" id="ARBA00022801"/>
    </source>
</evidence>
<dbReference type="Proteomes" id="UP000249739">
    <property type="component" value="Unassembled WGS sequence"/>
</dbReference>
<keyword evidence="4" id="KW-0479">Metal-binding</keyword>
<dbReference type="InterPro" id="IPR006311">
    <property type="entry name" value="TAT_signal"/>
</dbReference>
<dbReference type="PANTHER" id="PTHR37425:SF1">
    <property type="entry name" value="OUTER MEMBRANE PROTEIN"/>
    <property type="match status" value="1"/>
</dbReference>
<evidence type="ECO:0000256" key="7">
    <source>
        <dbReference type="ARBA" id="ARBA00022833"/>
    </source>
</evidence>
<dbReference type="GO" id="GO:0071555">
    <property type="term" value="P:cell wall organization"/>
    <property type="evidence" value="ECO:0007669"/>
    <property type="project" value="UniProtKB-KW"/>
</dbReference>
<dbReference type="PROSITE" id="PS51318">
    <property type="entry name" value="TAT"/>
    <property type="match status" value="1"/>
</dbReference>
<sequence>MTSFFDSVEQTMERRGFLKAGLTLSAVGFLSATCAKPALALPEGGAYSVAFRNEHTNETFSGVYRVGNRYLPQAFERINYVLRDFRQNEVFPIDPRVVDIVAIVHKATGSTQPYSVLSGYRTPKTNAMLRHESGGVAKRSLHMAGQAIDVRMPNIKTKRIHDLATKLHAGGVGYYSRSNFVHMDSGVYRTWGA</sequence>
<dbReference type="AlphaFoldDB" id="A0A2W5FJU8"/>
<gene>
    <name evidence="12" type="ORF">DI586_07415</name>
</gene>
<comment type="caution">
    <text evidence="12">The sequence shown here is derived from an EMBL/GenBank/DDBJ whole genome shotgun (WGS) entry which is preliminary data.</text>
</comment>
<dbReference type="EMBL" id="QFOT01000078">
    <property type="protein sequence ID" value="PZP55273.1"/>
    <property type="molecule type" value="Genomic_DNA"/>
</dbReference>
<dbReference type="InterPro" id="IPR010275">
    <property type="entry name" value="MepK"/>
</dbReference>
<evidence type="ECO:0000256" key="4">
    <source>
        <dbReference type="ARBA" id="ARBA00022723"/>
    </source>
</evidence>
<evidence type="ECO:0000256" key="2">
    <source>
        <dbReference type="ARBA" id="ARBA00004776"/>
    </source>
</evidence>
<keyword evidence="5" id="KW-0732">Signal</keyword>
<dbReference type="InterPro" id="IPR009045">
    <property type="entry name" value="Zn_M74/Hedgehog-like"/>
</dbReference>
<dbReference type="SUPFAM" id="SSF55166">
    <property type="entry name" value="Hedgehog/DD-peptidase"/>
    <property type="match status" value="1"/>
</dbReference>
<dbReference type="GO" id="GO:0006508">
    <property type="term" value="P:proteolysis"/>
    <property type="evidence" value="ECO:0007669"/>
    <property type="project" value="UniProtKB-KW"/>
</dbReference>
<evidence type="ECO:0000256" key="8">
    <source>
        <dbReference type="ARBA" id="ARBA00023049"/>
    </source>
</evidence>
<dbReference type="Pfam" id="PF05951">
    <property type="entry name" value="Peptidase_M15_2"/>
    <property type="match status" value="1"/>
</dbReference>
<dbReference type="CDD" id="cd14844">
    <property type="entry name" value="Zn-DD-carboxypeptidase_like"/>
    <property type="match status" value="1"/>
</dbReference>
<dbReference type="GO" id="GO:0046872">
    <property type="term" value="F:metal ion binding"/>
    <property type="evidence" value="ECO:0007669"/>
    <property type="project" value="UniProtKB-KW"/>
</dbReference>
<dbReference type="PANTHER" id="PTHR37425">
    <property type="match status" value="1"/>
</dbReference>
<organism evidence="12 13">
    <name type="scientific">Micavibrio aeruginosavorus</name>
    <dbReference type="NCBI Taxonomy" id="349221"/>
    <lineage>
        <taxon>Bacteria</taxon>
        <taxon>Pseudomonadati</taxon>
        <taxon>Bdellovibrionota</taxon>
        <taxon>Bdellovibrionia</taxon>
        <taxon>Bdellovibrionales</taxon>
        <taxon>Pseudobdellovibrionaceae</taxon>
        <taxon>Micavibrio</taxon>
    </lineage>
</organism>
<keyword evidence="8" id="KW-0482">Metalloprotease</keyword>
<accession>A0A2W5FJU8</accession>
<evidence type="ECO:0000256" key="3">
    <source>
        <dbReference type="ARBA" id="ARBA00022670"/>
    </source>
</evidence>
<keyword evidence="9" id="KW-0961">Cell wall biogenesis/degradation</keyword>
<evidence type="ECO:0000256" key="9">
    <source>
        <dbReference type="ARBA" id="ARBA00023316"/>
    </source>
</evidence>
<dbReference type="Gene3D" id="3.30.1380.10">
    <property type="match status" value="1"/>
</dbReference>
<keyword evidence="6" id="KW-0378">Hydrolase</keyword>
<comment type="similarity">
    <text evidence="10">Belongs to the peptidase M15 family.</text>
</comment>
<evidence type="ECO:0000256" key="1">
    <source>
        <dbReference type="ARBA" id="ARBA00001947"/>
    </source>
</evidence>
<comment type="pathway">
    <text evidence="2">Cell wall biogenesis; cell wall polysaccharide biosynthesis.</text>
</comment>
<proteinExistence type="inferred from homology"/>
<name>A0A2W5FJU8_9BACT</name>
<evidence type="ECO:0000256" key="10">
    <source>
        <dbReference type="ARBA" id="ARBA00093448"/>
    </source>
</evidence>
<evidence type="ECO:0000256" key="11">
    <source>
        <dbReference type="ARBA" id="ARBA00093666"/>
    </source>
</evidence>
<evidence type="ECO:0000256" key="5">
    <source>
        <dbReference type="ARBA" id="ARBA00022729"/>
    </source>
</evidence>